<reference evidence="6 7" key="1">
    <citation type="submission" date="2022-04" db="EMBL/GenBank/DDBJ databases">
        <title>Genome diversity in the genus Frankia.</title>
        <authorList>
            <person name="Carlos-Shanley C."/>
            <person name="Hahn D."/>
        </authorList>
    </citation>
    <scope>NUCLEOTIDE SEQUENCE [LARGE SCALE GENOMIC DNA]</scope>
    <source>
        <strain evidence="6 7">Ag45/Mut15</strain>
    </source>
</reference>
<dbReference type="InterPro" id="IPR000262">
    <property type="entry name" value="FMN-dep_DH"/>
</dbReference>
<organism evidence="6 7">
    <name type="scientific">Frankia umida</name>
    <dbReference type="NCBI Taxonomy" id="573489"/>
    <lineage>
        <taxon>Bacteria</taxon>
        <taxon>Bacillati</taxon>
        <taxon>Actinomycetota</taxon>
        <taxon>Actinomycetes</taxon>
        <taxon>Frankiales</taxon>
        <taxon>Frankiaceae</taxon>
        <taxon>Frankia</taxon>
    </lineage>
</organism>
<dbReference type="Proteomes" id="UP001201873">
    <property type="component" value="Unassembled WGS sequence"/>
</dbReference>
<evidence type="ECO:0000256" key="3">
    <source>
        <dbReference type="ARBA" id="ARBA00022643"/>
    </source>
</evidence>
<dbReference type="RefSeq" id="WP_248825251.1">
    <property type="nucleotide sequence ID" value="NZ_JALKFT010000013.1"/>
</dbReference>
<evidence type="ECO:0000313" key="7">
    <source>
        <dbReference type="Proteomes" id="UP001201873"/>
    </source>
</evidence>
<keyword evidence="7" id="KW-1185">Reference proteome</keyword>
<dbReference type="EMBL" id="JALKFT010000013">
    <property type="protein sequence ID" value="MCK9876938.1"/>
    <property type="molecule type" value="Genomic_DNA"/>
</dbReference>
<comment type="caution">
    <text evidence="6">The sequence shown here is derived from an EMBL/GenBank/DDBJ whole genome shotgun (WGS) entry which is preliminary data.</text>
</comment>
<sequence length="115" mass="11427">MVSGGIKGRQLAGSITTAEALPAVVTAVGARVPVLVDGGIRTGEDVLRALALGAAAVLVGRPVARALRTGGAEGVRVALDTLRAELELAMALGGVPDLAAATTLDLRHATETPRG</sequence>
<dbReference type="PROSITE" id="PS51349">
    <property type="entry name" value="FMN_HYDROXY_ACID_DH_2"/>
    <property type="match status" value="1"/>
</dbReference>
<comment type="cofactor">
    <cofactor evidence="1">
        <name>FMN</name>
        <dbReference type="ChEBI" id="CHEBI:58210"/>
    </cofactor>
</comment>
<dbReference type="SUPFAM" id="SSF51395">
    <property type="entry name" value="FMN-linked oxidoreductases"/>
    <property type="match status" value="1"/>
</dbReference>
<dbReference type="InterPro" id="IPR037396">
    <property type="entry name" value="FMN_HAD"/>
</dbReference>
<accession>A0ABT0JZH1</accession>
<dbReference type="PANTHER" id="PTHR10578:SF107">
    <property type="entry name" value="2-HYDROXYACID OXIDASE 1"/>
    <property type="match status" value="1"/>
</dbReference>
<evidence type="ECO:0000256" key="2">
    <source>
        <dbReference type="ARBA" id="ARBA00022630"/>
    </source>
</evidence>
<dbReference type="Gene3D" id="3.20.20.70">
    <property type="entry name" value="Aldolase class I"/>
    <property type="match status" value="1"/>
</dbReference>
<keyword evidence="4" id="KW-0560">Oxidoreductase</keyword>
<keyword evidence="3" id="KW-0288">FMN</keyword>
<evidence type="ECO:0000259" key="5">
    <source>
        <dbReference type="PROSITE" id="PS51349"/>
    </source>
</evidence>
<dbReference type="InterPro" id="IPR013785">
    <property type="entry name" value="Aldolase_TIM"/>
</dbReference>
<feature type="domain" description="FMN hydroxy acid dehydrogenase" evidence="5">
    <location>
        <begin position="1"/>
        <end position="111"/>
    </location>
</feature>
<protein>
    <submittedName>
        <fullName evidence="6">Alpha-hydroxy-acid oxidizing protein</fullName>
    </submittedName>
</protein>
<gene>
    <name evidence="6" type="ORF">MXD59_14305</name>
</gene>
<evidence type="ECO:0000313" key="6">
    <source>
        <dbReference type="EMBL" id="MCK9876938.1"/>
    </source>
</evidence>
<dbReference type="PANTHER" id="PTHR10578">
    <property type="entry name" value="S -2-HYDROXY-ACID OXIDASE-RELATED"/>
    <property type="match status" value="1"/>
</dbReference>
<dbReference type="Pfam" id="PF01070">
    <property type="entry name" value="FMN_dh"/>
    <property type="match status" value="1"/>
</dbReference>
<name>A0ABT0JZH1_9ACTN</name>
<keyword evidence="2" id="KW-0285">Flavoprotein</keyword>
<proteinExistence type="predicted"/>
<evidence type="ECO:0000256" key="4">
    <source>
        <dbReference type="ARBA" id="ARBA00023002"/>
    </source>
</evidence>
<evidence type="ECO:0000256" key="1">
    <source>
        <dbReference type="ARBA" id="ARBA00001917"/>
    </source>
</evidence>